<keyword evidence="4" id="KW-1185">Reference proteome</keyword>
<feature type="compositionally biased region" description="Basic and acidic residues" evidence="2">
    <location>
        <begin position="367"/>
        <end position="376"/>
    </location>
</feature>
<feature type="compositionally biased region" description="Basic residues" evidence="2">
    <location>
        <begin position="356"/>
        <end position="365"/>
    </location>
</feature>
<dbReference type="AlphaFoldDB" id="A0AAV1M7L6"/>
<feature type="compositionally biased region" description="Low complexity" evidence="2">
    <location>
        <begin position="377"/>
        <end position="387"/>
    </location>
</feature>
<evidence type="ECO:0008006" key="5">
    <source>
        <dbReference type="Google" id="ProtNLM"/>
    </source>
</evidence>
<feature type="region of interest" description="Disordered" evidence="2">
    <location>
        <begin position="405"/>
        <end position="595"/>
    </location>
</feature>
<feature type="compositionally biased region" description="Basic and acidic residues" evidence="2">
    <location>
        <begin position="469"/>
        <end position="483"/>
    </location>
</feature>
<proteinExistence type="predicted"/>
<feature type="compositionally biased region" description="Basic and acidic residues" evidence="2">
    <location>
        <begin position="525"/>
        <end position="587"/>
    </location>
</feature>
<evidence type="ECO:0000313" key="3">
    <source>
        <dbReference type="EMBL" id="CAK1603596.1"/>
    </source>
</evidence>
<feature type="region of interest" description="Disordered" evidence="2">
    <location>
        <begin position="309"/>
        <end position="392"/>
    </location>
</feature>
<comment type="caution">
    <text evidence="3">The sequence shown here is derived from an EMBL/GenBank/DDBJ whole genome shotgun (WGS) entry which is preliminary data.</text>
</comment>
<feature type="compositionally biased region" description="Polar residues" evidence="2">
    <location>
        <begin position="437"/>
        <end position="448"/>
    </location>
</feature>
<organism evidence="3 4">
    <name type="scientific">Parnassius mnemosyne</name>
    <name type="common">clouded apollo</name>
    <dbReference type="NCBI Taxonomy" id="213953"/>
    <lineage>
        <taxon>Eukaryota</taxon>
        <taxon>Metazoa</taxon>
        <taxon>Ecdysozoa</taxon>
        <taxon>Arthropoda</taxon>
        <taxon>Hexapoda</taxon>
        <taxon>Insecta</taxon>
        <taxon>Pterygota</taxon>
        <taxon>Neoptera</taxon>
        <taxon>Endopterygota</taxon>
        <taxon>Lepidoptera</taxon>
        <taxon>Glossata</taxon>
        <taxon>Ditrysia</taxon>
        <taxon>Papilionoidea</taxon>
        <taxon>Papilionidae</taxon>
        <taxon>Parnassiinae</taxon>
        <taxon>Parnassini</taxon>
        <taxon>Parnassius</taxon>
        <taxon>Driopa</taxon>
    </lineage>
</organism>
<evidence type="ECO:0000313" key="4">
    <source>
        <dbReference type="Proteomes" id="UP001314205"/>
    </source>
</evidence>
<evidence type="ECO:0000256" key="2">
    <source>
        <dbReference type="SAM" id="MobiDB-lite"/>
    </source>
</evidence>
<name>A0AAV1M7L6_9NEOP</name>
<sequence>MSNPEDEVKDLLEKNKELVQKVQYWKMTAAQRENEKLELMKEINELRMKLSKIRSSGAAQVCQLDAALQATSQEALTHLVQASGAVARTMDLVKAYMRERQELDASSPRWSTISGTPATDRVNRVPPLLIGGQSIQPVVSLSRTLLNTSGSRSINRSPNQNHNVTERAMPMHMLLQGTSARSDFKRSIVSDNLVAKASTYLFADVYIPLTRIDAAELLHNNVEADAESNIENSTEDLGLEDSSERVLEESQNHSEIDEIQTSRRLDVVDEELEPEDDEQISPIISRMEDPLEGPSWLLDRIHNTQTRRTKCRVNLEPDSTTEVDENDRVDIPTGIQSKHTESERLAAGGAQFSPTVRRKRARAPRPARPDRPDHPARTASPASPASSHSVNGRVLKVLVAKMRLDDSEGNSDVSPPKRAVRDQTLPRSPINKALLRCSSQDTSSSTPPLQEGTHPKRMNNSVSCSPGPKRNESPYKSQMEDVLAKMMRFDAPSPNGATDARVIVSESRNGPCGSGEPLDTQWVSSRDKEHVTRCETPESRDGHESRREMKNESQRCDRVSRIDTRDSNSCHDSRDSDSSTERAEGRTRRPRKAVTYKEKPLNRYYNILFLA</sequence>
<gene>
    <name evidence="3" type="ORF">PARMNEM_LOCUS21939</name>
</gene>
<accession>A0AAV1M7L6</accession>
<keyword evidence="1" id="KW-0175">Coiled coil</keyword>
<evidence type="ECO:0000256" key="1">
    <source>
        <dbReference type="SAM" id="Coils"/>
    </source>
</evidence>
<feature type="coiled-coil region" evidence="1">
    <location>
        <begin position="27"/>
        <end position="56"/>
    </location>
</feature>
<dbReference type="Proteomes" id="UP001314205">
    <property type="component" value="Unassembled WGS sequence"/>
</dbReference>
<dbReference type="EMBL" id="CAVLGL010000148">
    <property type="protein sequence ID" value="CAK1603596.1"/>
    <property type="molecule type" value="Genomic_DNA"/>
</dbReference>
<protein>
    <recommendedName>
        <fullName evidence="5">Shugoshin C-terminal domain-containing protein</fullName>
    </recommendedName>
</protein>
<reference evidence="3 4" key="1">
    <citation type="submission" date="2023-11" db="EMBL/GenBank/DDBJ databases">
        <authorList>
            <person name="Hedman E."/>
            <person name="Englund M."/>
            <person name="Stromberg M."/>
            <person name="Nyberg Akerstrom W."/>
            <person name="Nylinder S."/>
            <person name="Jareborg N."/>
            <person name="Kallberg Y."/>
            <person name="Kronander E."/>
        </authorList>
    </citation>
    <scope>NUCLEOTIDE SEQUENCE [LARGE SCALE GENOMIC DNA]</scope>
</reference>